<dbReference type="STRING" id="375175.AYR53_04995"/>
<dbReference type="InterPro" id="IPR005650">
    <property type="entry name" value="BlaI_family"/>
</dbReference>
<keyword evidence="3" id="KW-0238">DNA-binding</keyword>
<keyword evidence="5" id="KW-0808">Transferase</keyword>
<dbReference type="AlphaFoldDB" id="A0A192H1E9"/>
<evidence type="ECO:0000256" key="4">
    <source>
        <dbReference type="ARBA" id="ARBA00023163"/>
    </source>
</evidence>
<evidence type="ECO:0000313" key="5">
    <source>
        <dbReference type="EMBL" id="ANK62185.1"/>
    </source>
</evidence>
<comment type="similarity">
    <text evidence="1">Belongs to the BlaI transcriptional regulatory family.</text>
</comment>
<dbReference type="GO" id="GO:0045892">
    <property type="term" value="P:negative regulation of DNA-templated transcription"/>
    <property type="evidence" value="ECO:0007669"/>
    <property type="project" value="InterPro"/>
</dbReference>
<accession>A0A192H1E9</accession>
<gene>
    <name evidence="5" type="ORF">AYR53_04995</name>
</gene>
<dbReference type="OrthoDB" id="1849040at2"/>
<dbReference type="Pfam" id="PF03965">
    <property type="entry name" value="Penicillinase_R"/>
    <property type="match status" value="1"/>
</dbReference>
<proteinExistence type="inferred from homology"/>
<protein>
    <submittedName>
        <fullName evidence="5">Uracil phosphoribosyltransferase</fullName>
    </submittedName>
</protein>
<sequence length="144" mass="15885">MEVKAQMEISDAEWEVMRVIWTLGSATSHTVIEALSEKMGWKAATTKTLLGRLMKKGALTAKKNGRAFTYFPEIPEQEAMDVATISLFDHLCQMRAGATLTALAKHVSLSQTDIANLQKLLTEKAKTAPEKVSCNCLLDDCHCQ</sequence>
<dbReference type="KEGG" id="lbt:AYR52_09005"/>
<dbReference type="InterPro" id="IPR014071">
    <property type="entry name" value="Cu_transp_CopY/TcrY"/>
</dbReference>
<name>A0A192H1E9_9LACO</name>
<dbReference type="GO" id="GO:0003677">
    <property type="term" value="F:DNA binding"/>
    <property type="evidence" value="ECO:0007669"/>
    <property type="project" value="UniProtKB-KW"/>
</dbReference>
<organism evidence="5 6">
    <name type="scientific">Loigolactobacillus backii</name>
    <dbReference type="NCBI Taxonomy" id="375175"/>
    <lineage>
        <taxon>Bacteria</taxon>
        <taxon>Bacillati</taxon>
        <taxon>Bacillota</taxon>
        <taxon>Bacilli</taxon>
        <taxon>Lactobacillales</taxon>
        <taxon>Lactobacillaceae</taxon>
        <taxon>Loigolactobacillus</taxon>
    </lineage>
</organism>
<keyword evidence="6" id="KW-1185">Reference proteome</keyword>
<dbReference type="GeneID" id="42981601"/>
<dbReference type="InterPro" id="IPR036388">
    <property type="entry name" value="WH-like_DNA-bd_sf"/>
</dbReference>
<dbReference type="EMBL" id="CP014873">
    <property type="protein sequence ID" value="ANK62185.1"/>
    <property type="molecule type" value="Genomic_DNA"/>
</dbReference>
<keyword evidence="4" id="KW-0804">Transcription</keyword>
<dbReference type="Gene3D" id="1.10.10.10">
    <property type="entry name" value="Winged helix-like DNA-binding domain superfamily/Winged helix DNA-binding domain"/>
    <property type="match status" value="1"/>
</dbReference>
<dbReference type="InterPro" id="IPR036390">
    <property type="entry name" value="WH_DNA-bd_sf"/>
</dbReference>
<evidence type="ECO:0000256" key="2">
    <source>
        <dbReference type="ARBA" id="ARBA00023015"/>
    </source>
</evidence>
<dbReference type="GO" id="GO:0016757">
    <property type="term" value="F:glycosyltransferase activity"/>
    <property type="evidence" value="ECO:0007669"/>
    <property type="project" value="UniProtKB-KW"/>
</dbReference>
<keyword evidence="5" id="KW-0328">Glycosyltransferase</keyword>
<evidence type="ECO:0000256" key="1">
    <source>
        <dbReference type="ARBA" id="ARBA00011046"/>
    </source>
</evidence>
<dbReference type="SUPFAM" id="SSF46785">
    <property type="entry name" value="Winged helix' DNA-binding domain"/>
    <property type="match status" value="1"/>
</dbReference>
<reference evidence="5 6" key="1">
    <citation type="submission" date="2016-03" db="EMBL/GenBank/DDBJ databases">
        <title>Pediococcus and Lactobacillus from brewery environment - whole genome sequencing and assembly.</title>
        <authorList>
            <person name="Behr J."/>
            <person name="Geissler A.J."/>
            <person name="Vogel R.F."/>
        </authorList>
    </citation>
    <scope>NUCLEOTIDE SEQUENCE [LARGE SCALE GENOMIC DNA]</scope>
    <source>
        <strain evidence="5 6">TMW 1.1989</strain>
    </source>
</reference>
<dbReference type="Proteomes" id="UP000078582">
    <property type="component" value="Chromosome"/>
</dbReference>
<dbReference type="PIRSF" id="PIRSF019455">
    <property type="entry name" value="CopR_AtkY"/>
    <property type="match status" value="1"/>
</dbReference>
<evidence type="ECO:0000256" key="3">
    <source>
        <dbReference type="ARBA" id="ARBA00023125"/>
    </source>
</evidence>
<evidence type="ECO:0000313" key="6">
    <source>
        <dbReference type="Proteomes" id="UP000078582"/>
    </source>
</evidence>
<keyword evidence="2" id="KW-0805">Transcription regulation</keyword>
<dbReference type="RefSeq" id="WP_068225698.1">
    <property type="nucleotide sequence ID" value="NZ_CP014623.1"/>
</dbReference>
<dbReference type="NCBIfam" id="TIGR02698">
    <property type="entry name" value="CopY_TcrY"/>
    <property type="match status" value="1"/>
</dbReference>